<dbReference type="EnsemblProtists" id="EOD08938">
    <property type="protein sequence ID" value="EOD08938"/>
    <property type="gene ID" value="EMIHUDRAFT_248869"/>
</dbReference>
<name>A0A0D3ICF3_EMIH1</name>
<proteinExistence type="predicted"/>
<dbReference type="HOGENOM" id="CLU_280817_0_0_1"/>
<organism evidence="2 3">
    <name type="scientific">Emiliania huxleyi (strain CCMP1516)</name>
    <dbReference type="NCBI Taxonomy" id="280463"/>
    <lineage>
        <taxon>Eukaryota</taxon>
        <taxon>Haptista</taxon>
        <taxon>Haptophyta</taxon>
        <taxon>Prymnesiophyceae</taxon>
        <taxon>Isochrysidales</taxon>
        <taxon>Noelaerhabdaceae</taxon>
        <taxon>Emiliania</taxon>
    </lineage>
</organism>
<protein>
    <recommendedName>
        <fullName evidence="4">USP domain-containing protein</fullName>
    </recommendedName>
</protein>
<evidence type="ECO:0000313" key="2">
    <source>
        <dbReference type="EnsemblProtists" id="EOD08938"/>
    </source>
</evidence>
<dbReference type="Proteomes" id="UP000013827">
    <property type="component" value="Unassembled WGS sequence"/>
</dbReference>
<dbReference type="RefSeq" id="XP_005761367.1">
    <property type="nucleotide sequence ID" value="XM_005761310.1"/>
</dbReference>
<reference evidence="2" key="2">
    <citation type="submission" date="2024-10" db="UniProtKB">
        <authorList>
            <consortium name="EnsemblProtists"/>
        </authorList>
    </citation>
    <scope>IDENTIFICATION</scope>
</reference>
<sequence>MSNSRRRSGASASNDTPMEEPVRTVLVVSPQSQLHVLQSDRKSTLNFCTEYKQRHNYFRKMAVHETQENASLWVLLSRARWIRNEKYGAVVAVAGPKALFDHQETICLTSGLPVASMRFGDQSNVGHLLNSEGIGDRGRGGLGGWVAMKQPEWAERLSAADGLTPCDKCGHPTMVLVFDESGCVWRDSPAAEAWNLAPNADVSLNEGSVDREIDPLTGQQLENYLEADEVMEEAGEEQDSHDGTEPSGFYQELLEAVEELPQNGEGEEALLSTFPVDSLSPLAAVSRSKMELMSDWSFRVWRQGLPRELALRAVLGPQMRAELDRVWSQVRPLFAATGCNPLQLMSYMERQFPYEYNLLAHAATGVERHHLVQSCIDSPLPGDHTMMTELAGRFTGRIIFAIAGTSSRREREDPDTLSPTYVQNHANGALMREISMLHSLQPRLLMPLQNALGVAVRSAVNMSELSQYLRGFQIVPDEEVSRKFLLQVQNLAEMNRVLRLAQWATQGDGWTVRLDNCDVGKLLHFVAMIATRDHKPPAAPFPFVSSDPVIPKPFAQGAHEACPAPATLARPPFEAIGFEHFMSFSAMEIEAETNWRILMEVAAPSKPNERRDFITGQLEARGANPADFLHKSWQQLKKVLLASLTEERSPVSAAQPASTPPAAAIPPATTPAAMEVEADLGGGGACDARPAMDEEEAAQVPAPQPYFCCMDNTKSGGIWYCPGGCFHCFHNSCNAEFRDADGLLPDKNNKSRVLALPALGERNAYQRSRTDNFFDLYAHSSSEEGELLITPELDAPLHQWFQARQYLYNSSGLLDAATISSAIATLNAFRDAVRRGHLQARLGALDEAQLHAAIDEGMWRFGSALSVLSTLLSNTDTHHLFLRVTFTPTCSNCHELARPHLVQPSNDEWRPLILLTTQELYAAGGNVLAALDRSCSTVRSTRSNMRCAQCAGTLELVPHTSWPTTHVGAGLAAAGGAASNSDSGVPAHSDSGTFPRLIALELPERAPATLQHSLPQQHCFGTGSAAAASFRLIAVLYYLDQCHFIAYVLDPRELIWLRYDGMHANGCGTPMAAPHGRIQHNGAEYFPVAAIYVRREEGDRGTAGSVWEHIERWLAVAM</sequence>
<accession>A0A0D3ICF3</accession>
<dbReference type="PaxDb" id="2903-EOD08938"/>
<evidence type="ECO:0000256" key="1">
    <source>
        <dbReference type="SAM" id="MobiDB-lite"/>
    </source>
</evidence>
<dbReference type="GeneID" id="17255092"/>
<evidence type="ECO:0008006" key="4">
    <source>
        <dbReference type="Google" id="ProtNLM"/>
    </source>
</evidence>
<keyword evidence="3" id="KW-1185">Reference proteome</keyword>
<evidence type="ECO:0000313" key="3">
    <source>
        <dbReference type="Proteomes" id="UP000013827"/>
    </source>
</evidence>
<dbReference type="AlphaFoldDB" id="A0A0D3ICF3"/>
<dbReference type="KEGG" id="ehx:EMIHUDRAFT_248869"/>
<feature type="region of interest" description="Disordered" evidence="1">
    <location>
        <begin position="1"/>
        <end position="21"/>
    </location>
</feature>
<reference evidence="3" key="1">
    <citation type="journal article" date="2013" name="Nature">
        <title>Pan genome of the phytoplankton Emiliania underpins its global distribution.</title>
        <authorList>
            <person name="Read B.A."/>
            <person name="Kegel J."/>
            <person name="Klute M.J."/>
            <person name="Kuo A."/>
            <person name="Lefebvre S.C."/>
            <person name="Maumus F."/>
            <person name="Mayer C."/>
            <person name="Miller J."/>
            <person name="Monier A."/>
            <person name="Salamov A."/>
            <person name="Young J."/>
            <person name="Aguilar M."/>
            <person name="Claverie J.M."/>
            <person name="Frickenhaus S."/>
            <person name="Gonzalez K."/>
            <person name="Herman E.K."/>
            <person name="Lin Y.C."/>
            <person name="Napier J."/>
            <person name="Ogata H."/>
            <person name="Sarno A.F."/>
            <person name="Shmutz J."/>
            <person name="Schroeder D."/>
            <person name="de Vargas C."/>
            <person name="Verret F."/>
            <person name="von Dassow P."/>
            <person name="Valentin K."/>
            <person name="Van de Peer Y."/>
            <person name="Wheeler G."/>
            <person name="Dacks J.B."/>
            <person name="Delwiche C.F."/>
            <person name="Dyhrman S.T."/>
            <person name="Glockner G."/>
            <person name="John U."/>
            <person name="Richards T."/>
            <person name="Worden A.Z."/>
            <person name="Zhang X."/>
            <person name="Grigoriev I.V."/>
            <person name="Allen A.E."/>
            <person name="Bidle K."/>
            <person name="Borodovsky M."/>
            <person name="Bowler C."/>
            <person name="Brownlee C."/>
            <person name="Cock J.M."/>
            <person name="Elias M."/>
            <person name="Gladyshev V.N."/>
            <person name="Groth M."/>
            <person name="Guda C."/>
            <person name="Hadaegh A."/>
            <person name="Iglesias-Rodriguez M.D."/>
            <person name="Jenkins J."/>
            <person name="Jones B.M."/>
            <person name="Lawson T."/>
            <person name="Leese F."/>
            <person name="Lindquist E."/>
            <person name="Lobanov A."/>
            <person name="Lomsadze A."/>
            <person name="Malik S.B."/>
            <person name="Marsh M.E."/>
            <person name="Mackinder L."/>
            <person name="Mock T."/>
            <person name="Mueller-Roeber B."/>
            <person name="Pagarete A."/>
            <person name="Parker M."/>
            <person name="Probert I."/>
            <person name="Quesneville H."/>
            <person name="Raines C."/>
            <person name="Rensing S.A."/>
            <person name="Riano-Pachon D.M."/>
            <person name="Richier S."/>
            <person name="Rokitta S."/>
            <person name="Shiraiwa Y."/>
            <person name="Soanes D.M."/>
            <person name="van der Giezen M."/>
            <person name="Wahlund T.M."/>
            <person name="Williams B."/>
            <person name="Wilson W."/>
            <person name="Wolfe G."/>
            <person name="Wurch L.L."/>
        </authorList>
    </citation>
    <scope>NUCLEOTIDE SEQUENCE</scope>
</reference>